<feature type="compositionally biased region" description="Low complexity" evidence="4">
    <location>
        <begin position="312"/>
        <end position="331"/>
    </location>
</feature>
<sequence>MPLIKKIFHSHKDKFDTNNVNETISKKEKKDKDKDKKEKRKSLSFISKSHRNSVSSLSSINSSSSSTATSSNRILNKRATINTIDNFKKNQSNLRFLNNVTPSPPNNQIKSSKSFSNVYPNSISNTIPNNTIPNDTPNNIPTNDTNLIQENKKSSYLNHHKSISIGTLSHKNNISPSNGLLIHSPGGINKMHLLNDNPQQINNSIINNNNTIQKDKIDKSHPNQNNHLVSDTPSSIPNDSGLPSINKANNIYYAPFQVQVKTYSHISGDLSQQLTTKPSYGLPSVDSVQRKQTLRNSIYSFHTSTNFSTNTNQQLNSFYSSDNNSSSNGPNILPNPIEDPNNYLPQNLQQDFQVMTDKYQFPDNNINNSKNLGDGASASVRSVISKSNKKVYALKKFLLFKHEKPEHFYNRCSKEFIIAHIASQNKHVVSTIALVKVSTTTQISRGWAFILEYCRNGDLYNLIVQKGFANQKEDLKYCLFKQISLGLKFLHNLDIVHRDLKPENILLDENGICKITDFGVSDFGHEIPGDFSSGVKLSTSFVGSPPYYPPEVLYFKNYKQSKKETPPKYDPFKMDCWSLGMIMFAIVYRRTPFKEPSAEDVQYRDYVSAYRSFLKINSGFKTNPEARGPGIDYKFGGGFKNSQASRVAWRLVDPNPDERMTLDELFRDNWFVNLEMCCTEDNCDYNHELYEISKDQNKFIEYLPIRKHFDAIDDKSIKKQAEHTVITNNSSDINPVTSLKSSTSSNSLFDLKNHISSTEQVSPVSVPSMVNSPKLSASSQIGLSLTSVIEEGNGVNEEELQEPETLDLSAPAIALSNSSTSLNSNGTKMRRANSSSFDKNRLSIPEHITEMDDEDEEKHNGNEKTKIGKQKTEKKNEKEDNESDSDRLSVNEDFKDASESPSSSSFINFTVSPSFQSLKSGPISGNGTGYKKTGGTQLSMIPQDILNNVPAHKSAARESNNSLVNEYSNGSMSRLSMISPNKLSSISGDSSSMIFANKSANGINKLGNGFINLAPSFDEDNSKSKEKEKNDKNSSSGKANDVCLKDDCAYCKGRIRKHMHSDVINTPTMGLNGYGKSNNIYIIINIL</sequence>
<keyword evidence="6" id="KW-0808">Transferase</keyword>
<dbReference type="FunCoup" id="A0A1D2VNM8">
    <property type="interactions" value="230"/>
</dbReference>
<evidence type="ECO:0000313" key="6">
    <source>
        <dbReference type="EMBL" id="ODV63210.1"/>
    </source>
</evidence>
<dbReference type="SMART" id="SM00220">
    <property type="entry name" value="S_TKc"/>
    <property type="match status" value="1"/>
</dbReference>
<keyword evidence="2 3" id="KW-0067">ATP-binding</keyword>
<dbReference type="PROSITE" id="PS50011">
    <property type="entry name" value="PROTEIN_KINASE_DOM"/>
    <property type="match status" value="1"/>
</dbReference>
<evidence type="ECO:0000313" key="7">
    <source>
        <dbReference type="Proteomes" id="UP000095038"/>
    </source>
</evidence>
<dbReference type="RefSeq" id="XP_020049517.1">
    <property type="nucleotide sequence ID" value="XM_020191416.1"/>
</dbReference>
<dbReference type="PANTHER" id="PTHR24348:SF68">
    <property type="entry name" value="SERINE_THREONINE-PROTEIN KINASE ATG1C"/>
    <property type="match status" value="1"/>
</dbReference>
<evidence type="ECO:0000259" key="5">
    <source>
        <dbReference type="PROSITE" id="PS50011"/>
    </source>
</evidence>
<dbReference type="GO" id="GO:0004674">
    <property type="term" value="F:protein serine/threonine kinase activity"/>
    <property type="evidence" value="ECO:0007669"/>
    <property type="project" value="InterPro"/>
</dbReference>
<dbReference type="SUPFAM" id="SSF56112">
    <property type="entry name" value="Protein kinase-like (PK-like)"/>
    <property type="match status" value="1"/>
</dbReference>
<dbReference type="AlphaFoldDB" id="A0A1D2VNM8"/>
<dbReference type="Gene3D" id="1.10.510.10">
    <property type="entry name" value="Transferase(Phosphotransferase) domain 1"/>
    <property type="match status" value="1"/>
</dbReference>
<dbReference type="STRING" id="1344418.A0A1D2VNM8"/>
<evidence type="ECO:0000256" key="4">
    <source>
        <dbReference type="SAM" id="MobiDB-lite"/>
    </source>
</evidence>
<dbReference type="Pfam" id="PF00069">
    <property type="entry name" value="Pkinase"/>
    <property type="match status" value="1"/>
</dbReference>
<evidence type="ECO:0000256" key="3">
    <source>
        <dbReference type="PROSITE-ProRule" id="PRU10141"/>
    </source>
</evidence>
<gene>
    <name evidence="6" type="ORF">ASCRUDRAFT_6766</name>
</gene>
<evidence type="ECO:0000256" key="2">
    <source>
        <dbReference type="ARBA" id="ARBA00022840"/>
    </source>
</evidence>
<protein>
    <submittedName>
        <fullName evidence="6">Kinase-like protein</fullName>
    </submittedName>
</protein>
<feature type="region of interest" description="Disordered" evidence="4">
    <location>
        <begin position="817"/>
        <end position="906"/>
    </location>
</feature>
<feature type="compositionally biased region" description="Basic and acidic residues" evidence="4">
    <location>
        <begin position="1020"/>
        <end position="1032"/>
    </location>
</feature>
<dbReference type="OrthoDB" id="4062651at2759"/>
<keyword evidence="7" id="KW-1185">Reference proteome</keyword>
<feature type="compositionally biased region" description="Low complexity" evidence="4">
    <location>
        <begin position="52"/>
        <end position="71"/>
    </location>
</feature>
<dbReference type="PROSITE" id="PS00108">
    <property type="entry name" value="PROTEIN_KINASE_ST"/>
    <property type="match status" value="1"/>
</dbReference>
<dbReference type="EMBL" id="KV454476">
    <property type="protein sequence ID" value="ODV63210.1"/>
    <property type="molecule type" value="Genomic_DNA"/>
</dbReference>
<evidence type="ECO:0000256" key="1">
    <source>
        <dbReference type="ARBA" id="ARBA00022741"/>
    </source>
</evidence>
<dbReference type="InterPro" id="IPR000719">
    <property type="entry name" value="Prot_kinase_dom"/>
</dbReference>
<dbReference type="GO" id="GO:0005524">
    <property type="term" value="F:ATP binding"/>
    <property type="evidence" value="ECO:0007669"/>
    <property type="project" value="UniProtKB-UniRule"/>
</dbReference>
<keyword evidence="6" id="KW-0418">Kinase</keyword>
<feature type="region of interest" description="Disordered" evidence="4">
    <location>
        <begin position="19"/>
        <end position="71"/>
    </location>
</feature>
<proteinExistence type="predicted"/>
<dbReference type="InterPro" id="IPR011009">
    <property type="entry name" value="Kinase-like_dom_sf"/>
</dbReference>
<feature type="domain" description="Protein kinase" evidence="5">
    <location>
        <begin position="366"/>
        <end position="671"/>
    </location>
</feature>
<reference evidence="7" key="1">
    <citation type="submission" date="2016-05" db="EMBL/GenBank/DDBJ databases">
        <title>Comparative genomics of biotechnologically important yeasts.</title>
        <authorList>
            <consortium name="DOE Joint Genome Institute"/>
            <person name="Riley R."/>
            <person name="Haridas S."/>
            <person name="Wolfe K.H."/>
            <person name="Lopes M.R."/>
            <person name="Hittinger C.T."/>
            <person name="Goker M."/>
            <person name="Salamov A."/>
            <person name="Wisecaver J."/>
            <person name="Long T.M."/>
            <person name="Aerts A.L."/>
            <person name="Barry K."/>
            <person name="Choi C."/>
            <person name="Clum A."/>
            <person name="Coughlan A.Y."/>
            <person name="Deshpande S."/>
            <person name="Douglass A.P."/>
            <person name="Hanson S.J."/>
            <person name="Klenk H.-P."/>
            <person name="Labutti K."/>
            <person name="Lapidus A."/>
            <person name="Lindquist E."/>
            <person name="Lipzen A."/>
            <person name="Meier-Kolthoff J.P."/>
            <person name="Ohm R.A."/>
            <person name="Otillar R.P."/>
            <person name="Pangilinan J."/>
            <person name="Peng Y."/>
            <person name="Rokas A."/>
            <person name="Rosa C.A."/>
            <person name="Scheuner C."/>
            <person name="Sibirny A.A."/>
            <person name="Slot J.C."/>
            <person name="Stielow J.B."/>
            <person name="Sun H."/>
            <person name="Kurtzman C.P."/>
            <person name="Blackwell M."/>
            <person name="Grigoriev I.V."/>
            <person name="Jeffries T.W."/>
        </authorList>
    </citation>
    <scope>NUCLEOTIDE SEQUENCE [LARGE SCALE GENOMIC DNA]</scope>
    <source>
        <strain evidence="7">DSM 1968</strain>
    </source>
</reference>
<feature type="compositionally biased region" description="Polar residues" evidence="4">
    <location>
        <begin position="222"/>
        <end position="242"/>
    </location>
</feature>
<feature type="region of interest" description="Disordered" evidence="4">
    <location>
        <begin position="215"/>
        <end position="242"/>
    </location>
</feature>
<feature type="compositionally biased region" description="Basic and acidic residues" evidence="4">
    <location>
        <begin position="857"/>
        <end position="898"/>
    </location>
</feature>
<dbReference type="InterPro" id="IPR045269">
    <property type="entry name" value="Atg1-like"/>
</dbReference>
<feature type="compositionally biased region" description="Basic and acidic residues" evidence="4">
    <location>
        <begin position="24"/>
        <end position="36"/>
    </location>
</feature>
<accession>A0A1D2VNM8</accession>
<keyword evidence="1 3" id="KW-0547">Nucleotide-binding</keyword>
<dbReference type="InParanoid" id="A0A1D2VNM8"/>
<dbReference type="Proteomes" id="UP000095038">
    <property type="component" value="Unassembled WGS sequence"/>
</dbReference>
<organism evidence="6 7">
    <name type="scientific">Ascoidea rubescens DSM 1968</name>
    <dbReference type="NCBI Taxonomy" id="1344418"/>
    <lineage>
        <taxon>Eukaryota</taxon>
        <taxon>Fungi</taxon>
        <taxon>Dikarya</taxon>
        <taxon>Ascomycota</taxon>
        <taxon>Saccharomycotina</taxon>
        <taxon>Saccharomycetes</taxon>
        <taxon>Ascoideaceae</taxon>
        <taxon>Ascoidea</taxon>
    </lineage>
</organism>
<dbReference type="GO" id="GO:0005737">
    <property type="term" value="C:cytoplasm"/>
    <property type="evidence" value="ECO:0007669"/>
    <property type="project" value="TreeGrafter"/>
</dbReference>
<dbReference type="PANTHER" id="PTHR24348">
    <property type="entry name" value="SERINE/THREONINE-PROTEIN KINASE UNC-51-RELATED"/>
    <property type="match status" value="1"/>
</dbReference>
<feature type="binding site" evidence="3">
    <location>
        <position position="395"/>
    </location>
    <ligand>
        <name>ATP</name>
        <dbReference type="ChEBI" id="CHEBI:30616"/>
    </ligand>
</feature>
<dbReference type="InterPro" id="IPR017441">
    <property type="entry name" value="Protein_kinase_ATP_BS"/>
</dbReference>
<dbReference type="GeneID" id="30965052"/>
<dbReference type="InterPro" id="IPR008271">
    <property type="entry name" value="Ser/Thr_kinase_AS"/>
</dbReference>
<name>A0A1D2VNM8_9ASCO</name>
<dbReference type="GO" id="GO:0010506">
    <property type="term" value="P:regulation of autophagy"/>
    <property type="evidence" value="ECO:0007669"/>
    <property type="project" value="InterPro"/>
</dbReference>
<feature type="region of interest" description="Disordered" evidence="4">
    <location>
        <begin position="1017"/>
        <end position="1038"/>
    </location>
</feature>
<feature type="region of interest" description="Disordered" evidence="4">
    <location>
        <begin position="312"/>
        <end position="344"/>
    </location>
</feature>
<dbReference type="PROSITE" id="PS00107">
    <property type="entry name" value="PROTEIN_KINASE_ATP"/>
    <property type="match status" value="1"/>
</dbReference>